<dbReference type="Proteomes" id="UP000216339">
    <property type="component" value="Unassembled WGS sequence"/>
</dbReference>
<dbReference type="EMBL" id="MQWD01000001">
    <property type="protein sequence ID" value="PAP75735.1"/>
    <property type="molecule type" value="Genomic_DNA"/>
</dbReference>
<dbReference type="AlphaFoldDB" id="A0A271IYG3"/>
<keyword evidence="3" id="KW-1185">Reference proteome</keyword>
<evidence type="ECO:0000313" key="3">
    <source>
        <dbReference type="Proteomes" id="UP000216339"/>
    </source>
</evidence>
<dbReference type="OrthoDB" id="10019755at2"/>
<comment type="caution">
    <text evidence="2">The sequence shown here is derived from an EMBL/GenBank/DDBJ whole genome shotgun (WGS) entry which is preliminary data.</text>
</comment>
<accession>A0A271IYG3</accession>
<feature type="region of interest" description="Disordered" evidence="1">
    <location>
        <begin position="251"/>
        <end position="283"/>
    </location>
</feature>
<sequence length="283" mass="32282">MGGPSAEDKHVAASVKPRKGFYRKEGDGQTKDYEKTWAKNGYKKLIYQIHHIIPEDAIYNKAVDKIKNDDKRRLVKVSMLRSKWNINDPDNLIGLPDLYSFLIYFDRKRKSASDTSVDASHVKGNQDGGYILRKIKRLNQRSSNTKDFIDLPSLFGQTSAADASPERYPVHLPVSWGHTKYNYAVADDIQSDVINTIEETAEEHELDFVDVASEFETIASDRKTYLLDRAATATYELWQKRYEGVAESTWRTPFTMAEPSSPLKKPKKRKASSSSPAKKRKTK</sequence>
<gene>
    <name evidence="2" type="ORF">BSZ37_04415</name>
</gene>
<proteinExistence type="predicted"/>
<name>A0A271IYG3_9BACT</name>
<evidence type="ECO:0000313" key="2">
    <source>
        <dbReference type="EMBL" id="PAP75735.1"/>
    </source>
</evidence>
<feature type="compositionally biased region" description="Basic residues" evidence="1">
    <location>
        <begin position="264"/>
        <end position="283"/>
    </location>
</feature>
<reference evidence="2 3" key="1">
    <citation type="submission" date="2016-11" db="EMBL/GenBank/DDBJ databases">
        <title>Study of marine rhodopsin-containing bacteria.</title>
        <authorList>
            <person name="Yoshizawa S."/>
            <person name="Kumagai Y."/>
            <person name="Kogure K."/>
        </authorList>
    </citation>
    <scope>NUCLEOTIDE SEQUENCE [LARGE SCALE GENOMIC DNA]</scope>
    <source>
        <strain evidence="2 3">SAORIC-28</strain>
    </source>
</reference>
<organism evidence="2 3">
    <name type="scientific">Rubrivirga marina</name>
    <dbReference type="NCBI Taxonomy" id="1196024"/>
    <lineage>
        <taxon>Bacteria</taxon>
        <taxon>Pseudomonadati</taxon>
        <taxon>Rhodothermota</taxon>
        <taxon>Rhodothermia</taxon>
        <taxon>Rhodothermales</taxon>
        <taxon>Rubricoccaceae</taxon>
        <taxon>Rubrivirga</taxon>
    </lineage>
</organism>
<evidence type="ECO:0000256" key="1">
    <source>
        <dbReference type="SAM" id="MobiDB-lite"/>
    </source>
</evidence>
<dbReference type="RefSeq" id="WP_095509376.1">
    <property type="nucleotide sequence ID" value="NZ_MQWD01000001.1"/>
</dbReference>
<protein>
    <submittedName>
        <fullName evidence="2">Uncharacterized protein</fullName>
    </submittedName>
</protein>